<dbReference type="Proteomes" id="UP000007127">
    <property type="component" value="Plasmid"/>
</dbReference>
<dbReference type="KEGG" id="txi:TH3_21243"/>
<keyword evidence="2" id="KW-0614">Plasmid</keyword>
<feature type="region of interest" description="Disordered" evidence="1">
    <location>
        <begin position="383"/>
        <end position="432"/>
    </location>
</feature>
<reference evidence="2 3" key="1">
    <citation type="journal article" date="2012" name="J. Bacteriol.">
        <title>Genome sequence of Thalassospira xiamenensis type strain M-5.</title>
        <authorList>
            <person name="Lai Q."/>
            <person name="Shao Z."/>
        </authorList>
    </citation>
    <scope>NUCLEOTIDE SEQUENCE [LARGE SCALE GENOMIC DNA]</scope>
    <source>
        <strain evidence="2 3">M-5</strain>
    </source>
</reference>
<geneLocation type="plasmid" evidence="3"/>
<evidence type="ECO:0000313" key="3">
    <source>
        <dbReference type="Proteomes" id="UP000007127"/>
    </source>
</evidence>
<feature type="compositionally biased region" description="Low complexity" evidence="1">
    <location>
        <begin position="421"/>
        <end position="432"/>
    </location>
</feature>
<protein>
    <submittedName>
        <fullName evidence="2">Uncharacterized protein</fullName>
    </submittedName>
</protein>
<organism evidence="2 3">
    <name type="scientific">Thalassospira xiamenensis M-5 = DSM 17429</name>
    <dbReference type="NCBI Taxonomy" id="1123366"/>
    <lineage>
        <taxon>Bacteria</taxon>
        <taxon>Pseudomonadati</taxon>
        <taxon>Pseudomonadota</taxon>
        <taxon>Alphaproteobacteria</taxon>
        <taxon>Rhodospirillales</taxon>
        <taxon>Thalassospiraceae</taxon>
        <taxon>Thalassospira</taxon>
    </lineage>
</organism>
<sequence length="432" mass="46776">MSKGFAKVRTRRGGGAKKTCVQVTALDASKDFIMVCETGEGKTPFKLYNKDDKKWDRVPVGSSLLISGMEKKNDGFVPVFLDYGNRYPTVDKFAFLPAVSVVRVPSKEEGGDAYARVRFLDPENAIAIEDTSPAGIKSSIEKVLGQAFVPSSPSDRSFIIRWQDHEGKLQSFMGSEDLPLNVGVEDEANAAGIRVPRDVAKRVEEIAAAMQDIIAEEVEAGSTKFEFIPQCTMFGSRSLVDPRTDDMEKLKNLPFPTADSQWVVAKGISETTQREWKNYGIQPSFVSFKPMYDKVALVKALEDMVAKDFQSVPNAEAMIQQFIRSFYVGDENLNSSSAAAHLKQGGVDPSAFQTGWVVGTAVPEGYPSPIPVSAIHTELHKPEYDPTANANTGPANAAPEGAGASNNNEMSDAQRDEIEKAAASAAADAAMG</sequence>
<accession>A0AB72UL83</accession>
<proteinExistence type="predicted"/>
<dbReference type="EMBL" id="CP004389">
    <property type="protein sequence ID" value="AJD54321.1"/>
    <property type="molecule type" value="Genomic_DNA"/>
</dbReference>
<gene>
    <name evidence="2" type="ORF">TH3_21243</name>
</gene>
<dbReference type="GeneID" id="31929889"/>
<feature type="compositionally biased region" description="Low complexity" evidence="1">
    <location>
        <begin position="386"/>
        <end position="409"/>
    </location>
</feature>
<evidence type="ECO:0000256" key="1">
    <source>
        <dbReference type="SAM" id="MobiDB-lite"/>
    </source>
</evidence>
<evidence type="ECO:0000313" key="2">
    <source>
        <dbReference type="EMBL" id="AJD54321.1"/>
    </source>
</evidence>
<name>A0AB72UL83_9PROT</name>
<dbReference type="RefSeq" id="WP_007091745.1">
    <property type="nucleotide sequence ID" value="NZ_CP004389.1"/>
</dbReference>
<dbReference type="AlphaFoldDB" id="A0AB72UL83"/>